<feature type="domain" description="GCM" evidence="8">
    <location>
        <begin position="23"/>
        <end position="178"/>
    </location>
</feature>
<reference evidence="9" key="1">
    <citation type="submission" date="2020-11" db="EMBL/GenBank/DDBJ databases">
        <title>Gallus gallus (Chicken) genome, bGalGal1, GRCg7b, maternal haplotype autosomes + Z &amp; W.</title>
        <authorList>
            <person name="Warren W."/>
            <person name="Formenti G."/>
            <person name="Fedrigo O."/>
            <person name="Haase B."/>
            <person name="Mountcastle J."/>
            <person name="Balacco J."/>
            <person name="Tracey A."/>
            <person name="Schneider V."/>
            <person name="Okimoto R."/>
            <person name="Cheng H."/>
            <person name="Hawken R."/>
            <person name="Howe K."/>
            <person name="Jarvis E.D."/>
        </authorList>
    </citation>
    <scope>NUCLEOTIDE SEQUENCE [LARGE SCALE GENOMIC DNA]</scope>
    <source>
        <strain evidence="9">Broiler</strain>
    </source>
</reference>
<dbReference type="SUPFAM" id="SSF90073">
    <property type="entry name" value="GCM domain"/>
    <property type="match status" value="1"/>
</dbReference>
<evidence type="ECO:0000256" key="3">
    <source>
        <dbReference type="ARBA" id="ARBA00023015"/>
    </source>
</evidence>
<name>A0A8V0X4P2_CHICK</name>
<dbReference type="GO" id="GO:0060018">
    <property type="term" value="P:astrocyte fate commitment"/>
    <property type="evidence" value="ECO:0007669"/>
    <property type="project" value="Ensembl"/>
</dbReference>
<dbReference type="GO" id="GO:0005634">
    <property type="term" value="C:nucleus"/>
    <property type="evidence" value="ECO:0000318"/>
    <property type="project" value="GO_Central"/>
</dbReference>
<feature type="region of interest" description="Disordered" evidence="7">
    <location>
        <begin position="1"/>
        <end position="22"/>
    </location>
</feature>
<dbReference type="InterPro" id="IPR043021">
    <property type="entry name" value="GCM_small"/>
</dbReference>
<dbReference type="AlphaFoldDB" id="A0A8V0X4P2"/>
<dbReference type="InterPro" id="IPR036115">
    <property type="entry name" value="GCM_dom_sf"/>
</dbReference>
<dbReference type="GO" id="GO:0008270">
    <property type="term" value="F:zinc ion binding"/>
    <property type="evidence" value="ECO:0007669"/>
    <property type="project" value="Ensembl"/>
</dbReference>
<keyword evidence="6" id="KW-0539">Nucleus</keyword>
<dbReference type="FunFam" id="3.30.70.3530:FF:000001">
    <property type="entry name" value="Chorion-specific transcription factor GCMb"/>
    <property type="match status" value="1"/>
</dbReference>
<dbReference type="GO" id="GO:0005667">
    <property type="term" value="C:transcription regulator complex"/>
    <property type="evidence" value="ECO:0007669"/>
    <property type="project" value="Ensembl"/>
</dbReference>
<keyword evidence="10" id="KW-1185">Reference proteome</keyword>
<dbReference type="FunCoup" id="A0A8V0X4P2">
    <property type="interactions" value="18"/>
</dbReference>
<keyword evidence="4" id="KW-0238">DNA-binding</keyword>
<dbReference type="GO" id="GO:0042063">
    <property type="term" value="P:gliogenesis"/>
    <property type="evidence" value="ECO:0000318"/>
    <property type="project" value="GO_Central"/>
</dbReference>
<sequence length="417" mass="46686">MLKAADSVAMKQEDSASRNGEMTSWDINDIKLPQDVRQTDWFQEWPDSYVKRIYSSEDKNAQRHHSSWAMRNTNNHNSRILKKSCLGVVVCGNDCSTLDGRKIYLRPAICDKARQKQQRKCCPNCNGPLRLLSCRGHGGYPVTNFWRHEGQFIFFQSKGAHDHPRPETKLEAEARRSIQKAHTVFSPTSPTLIRLQEVKVTGISSHGKESEQLKGAFLLWQLTSQKITIIKWTQRQYYKEQRSSVTGEVPNQKALPLLLSKPDPCMLPASSGGCLSTSSPEQTPGRCMEQPPYLRAAMEHVEGQVHPVHGVSCTQAWSSPLHIPGVLPVTEGGHNPLRSSAGSLGEESCEGKAPSAYNLPPPSYPLLQHGPGLRGSHQHHQQLPALFKESHGDMEEGRHCVNPSYCNNLFCNLYPLR</sequence>
<comment type="subcellular location">
    <subcellularLocation>
        <location evidence="1">Nucleus</location>
    </subcellularLocation>
</comment>
<dbReference type="GO" id="GO:0060143">
    <property type="term" value="P:positive regulation of syncytium formation by plasma membrane fusion"/>
    <property type="evidence" value="ECO:0007669"/>
    <property type="project" value="Ensembl"/>
</dbReference>
<dbReference type="GO" id="GO:0000768">
    <property type="term" value="P:syncytium formation by plasma membrane fusion"/>
    <property type="evidence" value="ECO:0007669"/>
    <property type="project" value="Ensembl"/>
</dbReference>
<keyword evidence="5" id="KW-0804">Transcription</keyword>
<reference evidence="9" key="2">
    <citation type="submission" date="2025-08" db="UniProtKB">
        <authorList>
            <consortium name="Ensembl"/>
        </authorList>
    </citation>
    <scope>IDENTIFICATION</scope>
    <source>
        <strain evidence="9">broiler</strain>
    </source>
</reference>
<keyword evidence="2" id="KW-0217">Developmental protein</keyword>
<evidence type="ECO:0000313" key="10">
    <source>
        <dbReference type="Proteomes" id="UP000000539"/>
    </source>
</evidence>
<dbReference type="GO" id="GO:0006366">
    <property type="term" value="P:transcription by RNA polymerase II"/>
    <property type="evidence" value="ECO:0007669"/>
    <property type="project" value="Ensembl"/>
</dbReference>
<gene>
    <name evidence="9" type="primary">GCM1</name>
</gene>
<dbReference type="GeneTree" id="ENSGT00390000006777"/>
<evidence type="ECO:0000313" key="9">
    <source>
        <dbReference type="Ensembl" id="ENSGALP00010002925.1"/>
    </source>
</evidence>
<evidence type="ECO:0000256" key="4">
    <source>
        <dbReference type="ARBA" id="ARBA00023125"/>
    </source>
</evidence>
<evidence type="ECO:0000256" key="6">
    <source>
        <dbReference type="ARBA" id="ARBA00023242"/>
    </source>
</evidence>
<evidence type="ECO:0000259" key="8">
    <source>
        <dbReference type="PROSITE" id="PS50807"/>
    </source>
</evidence>
<dbReference type="PANTHER" id="PTHR12414">
    <property type="entry name" value="GLIAL CELLS MISSING RELATED/GLIDE"/>
    <property type="match status" value="1"/>
</dbReference>
<dbReference type="Pfam" id="PF03615">
    <property type="entry name" value="GCM"/>
    <property type="match status" value="1"/>
</dbReference>
<dbReference type="InterPro" id="IPR043020">
    <property type="entry name" value="GCM_large"/>
</dbReference>
<organism evidence="9 10">
    <name type="scientific">Gallus gallus</name>
    <name type="common">Chicken</name>
    <dbReference type="NCBI Taxonomy" id="9031"/>
    <lineage>
        <taxon>Eukaryota</taxon>
        <taxon>Metazoa</taxon>
        <taxon>Chordata</taxon>
        <taxon>Craniata</taxon>
        <taxon>Vertebrata</taxon>
        <taxon>Euteleostomi</taxon>
        <taxon>Archelosauria</taxon>
        <taxon>Archosauria</taxon>
        <taxon>Dinosauria</taxon>
        <taxon>Saurischia</taxon>
        <taxon>Theropoda</taxon>
        <taxon>Coelurosauria</taxon>
        <taxon>Aves</taxon>
        <taxon>Neognathae</taxon>
        <taxon>Galloanserae</taxon>
        <taxon>Galliformes</taxon>
        <taxon>Phasianidae</taxon>
        <taxon>Phasianinae</taxon>
        <taxon>Gallus</taxon>
    </lineage>
</organism>
<protein>
    <submittedName>
        <fullName evidence="9">Glial cells missing homolog 1</fullName>
    </submittedName>
</protein>
<reference evidence="9" key="3">
    <citation type="submission" date="2025-09" db="UniProtKB">
        <authorList>
            <consortium name="Ensembl"/>
        </authorList>
    </citation>
    <scope>IDENTIFICATION</scope>
    <source>
        <strain evidence="9">broiler</strain>
    </source>
</reference>
<dbReference type="Gene3D" id="2.20.25.670">
    <property type="entry name" value="GCM domain, large subdomain"/>
    <property type="match status" value="1"/>
</dbReference>
<evidence type="ECO:0000256" key="1">
    <source>
        <dbReference type="ARBA" id="ARBA00004123"/>
    </source>
</evidence>
<proteinExistence type="predicted"/>
<dbReference type="GO" id="GO:0042826">
    <property type="term" value="F:histone deacetylase binding"/>
    <property type="evidence" value="ECO:0007669"/>
    <property type="project" value="Ensembl"/>
</dbReference>
<dbReference type="PANTHER" id="PTHR12414:SF6">
    <property type="entry name" value="CHORION-SPECIFIC TRANSCRIPTION FACTOR GCMA"/>
    <property type="match status" value="1"/>
</dbReference>
<dbReference type="GO" id="GO:0001228">
    <property type="term" value="F:DNA-binding transcription activator activity, RNA polymerase II-specific"/>
    <property type="evidence" value="ECO:0007669"/>
    <property type="project" value="Ensembl"/>
</dbReference>
<dbReference type="PROSITE" id="PS50807">
    <property type="entry name" value="GCM"/>
    <property type="match status" value="1"/>
</dbReference>
<keyword evidence="3" id="KW-0805">Transcription regulation</keyword>
<dbReference type="GO" id="GO:0000981">
    <property type="term" value="F:DNA-binding transcription factor activity, RNA polymerase II-specific"/>
    <property type="evidence" value="ECO:0000318"/>
    <property type="project" value="GO_Central"/>
</dbReference>
<evidence type="ECO:0000256" key="2">
    <source>
        <dbReference type="ARBA" id="ARBA00022473"/>
    </source>
</evidence>
<evidence type="ECO:0000256" key="7">
    <source>
        <dbReference type="SAM" id="MobiDB-lite"/>
    </source>
</evidence>
<dbReference type="GO" id="GO:0006357">
    <property type="term" value="P:regulation of transcription by RNA polymerase II"/>
    <property type="evidence" value="ECO:0000318"/>
    <property type="project" value="GO_Central"/>
</dbReference>
<dbReference type="InterPro" id="IPR039791">
    <property type="entry name" value="GCM"/>
</dbReference>
<dbReference type="OrthoDB" id="6241117at2759"/>
<dbReference type="GO" id="GO:0000978">
    <property type="term" value="F:RNA polymerase II cis-regulatory region sequence-specific DNA binding"/>
    <property type="evidence" value="ECO:0000318"/>
    <property type="project" value="GO_Central"/>
</dbReference>
<dbReference type="InterPro" id="IPR003902">
    <property type="entry name" value="Tscrpt_reg_GCM"/>
</dbReference>
<evidence type="ECO:0000256" key="5">
    <source>
        <dbReference type="ARBA" id="ARBA00023163"/>
    </source>
</evidence>
<dbReference type="Ensembl" id="ENSGALT00010004861.1">
    <property type="protein sequence ID" value="ENSGALP00010002925.1"/>
    <property type="gene ID" value="ENSGALG00010002173.1"/>
</dbReference>
<accession>A0A8V0X4P2</accession>
<dbReference type="Proteomes" id="UP000000539">
    <property type="component" value="Chromosome 3"/>
</dbReference>
<dbReference type="Gene3D" id="3.30.70.3530">
    <property type="entry name" value="GCM motif"/>
    <property type="match status" value="1"/>
</dbReference>